<dbReference type="Gene3D" id="3.40.1570.10">
    <property type="entry name" value="HemS/ChuS/ChuX like domains"/>
    <property type="match status" value="1"/>
</dbReference>
<protein>
    <submittedName>
        <fullName evidence="2">Uncharacterized protein</fullName>
    </submittedName>
</protein>
<feature type="chain" id="PRO_5003117396" evidence="1">
    <location>
        <begin position="24"/>
        <end position="205"/>
    </location>
</feature>
<evidence type="ECO:0000256" key="1">
    <source>
        <dbReference type="SAM" id="SignalP"/>
    </source>
</evidence>
<keyword evidence="3" id="KW-1185">Reference proteome</keyword>
<sequence>MPHPRNVALAAMALWLGAIGALAFVVVAPHSSLSAFSKHASRQPHEHHLLGYRNTGARKARGVQGLSASIPSDLKGRERLEKFLGDCALLGPTRFVSVTDGAILEAVGSFDNLRYTDLPKGRYATVSEGKGFECHLNCDKVKSIKMVTKQSPGGSFDLYITRFLDEEGNTLLSAMLHGVDGAYEPGAADYWDKLRKTFGEDQSVA</sequence>
<dbReference type="Proteomes" id="UP000002630">
    <property type="component" value="Linkage Group LG04"/>
</dbReference>
<reference evidence="2 3" key="1">
    <citation type="journal article" date="2010" name="Nature">
        <title>The Ectocarpus genome and the independent evolution of multicellularity in brown algae.</title>
        <authorList>
            <person name="Cock J.M."/>
            <person name="Sterck L."/>
            <person name="Rouze P."/>
            <person name="Scornet D."/>
            <person name="Allen A.E."/>
            <person name="Amoutzias G."/>
            <person name="Anthouard V."/>
            <person name="Artiguenave F."/>
            <person name="Aury J.M."/>
            <person name="Badger J.H."/>
            <person name="Beszteri B."/>
            <person name="Billiau K."/>
            <person name="Bonnet E."/>
            <person name="Bothwell J.H."/>
            <person name="Bowler C."/>
            <person name="Boyen C."/>
            <person name="Brownlee C."/>
            <person name="Carrano C.J."/>
            <person name="Charrier B."/>
            <person name="Cho G.Y."/>
            <person name="Coelho S.M."/>
            <person name="Collen J."/>
            <person name="Corre E."/>
            <person name="Da Silva C."/>
            <person name="Delage L."/>
            <person name="Delaroque N."/>
            <person name="Dittami S.M."/>
            <person name="Doulbeau S."/>
            <person name="Elias M."/>
            <person name="Farnham G."/>
            <person name="Gachon C.M."/>
            <person name="Gschloessl B."/>
            <person name="Heesch S."/>
            <person name="Jabbari K."/>
            <person name="Jubin C."/>
            <person name="Kawai H."/>
            <person name="Kimura K."/>
            <person name="Kloareg B."/>
            <person name="Kupper F.C."/>
            <person name="Lang D."/>
            <person name="Le Bail A."/>
            <person name="Leblanc C."/>
            <person name="Lerouge P."/>
            <person name="Lohr M."/>
            <person name="Lopez P.J."/>
            <person name="Martens C."/>
            <person name="Maumus F."/>
            <person name="Michel G."/>
            <person name="Miranda-Saavedra D."/>
            <person name="Morales J."/>
            <person name="Moreau H."/>
            <person name="Motomura T."/>
            <person name="Nagasato C."/>
            <person name="Napoli C.A."/>
            <person name="Nelson D.R."/>
            <person name="Nyvall-Collen P."/>
            <person name="Peters A.F."/>
            <person name="Pommier C."/>
            <person name="Potin P."/>
            <person name="Poulain J."/>
            <person name="Quesneville H."/>
            <person name="Read B."/>
            <person name="Rensing S.A."/>
            <person name="Ritter A."/>
            <person name="Rousvoal S."/>
            <person name="Samanta M."/>
            <person name="Samson G."/>
            <person name="Schroeder D.C."/>
            <person name="Segurens B."/>
            <person name="Strittmatter M."/>
            <person name="Tonon T."/>
            <person name="Tregear J.W."/>
            <person name="Valentin K."/>
            <person name="von Dassow P."/>
            <person name="Yamagishi T."/>
            <person name="Van de Peer Y."/>
            <person name="Wincker P."/>
        </authorList>
    </citation>
    <scope>NUCLEOTIDE SEQUENCE [LARGE SCALE GENOMIC DNA]</scope>
    <source>
        <strain evidence="3">Ec32 / CCAP1310/4</strain>
    </source>
</reference>
<dbReference type="eggNOG" id="ENOG502SDH4">
    <property type="taxonomic scope" value="Eukaryota"/>
</dbReference>
<dbReference type="OrthoDB" id="10266716at2759"/>
<dbReference type="Pfam" id="PF06228">
    <property type="entry name" value="ChuX_HutX"/>
    <property type="match status" value="1"/>
</dbReference>
<dbReference type="InterPro" id="IPR053733">
    <property type="entry name" value="Heme_Transport_Util_sf"/>
</dbReference>
<name>D8LQF5_ECTSI</name>
<dbReference type="InParanoid" id="D8LQF5"/>
<proteinExistence type="predicted"/>
<dbReference type="SUPFAM" id="SSF144064">
    <property type="entry name" value="Heme iron utilization protein-like"/>
    <property type="match status" value="1"/>
</dbReference>
<evidence type="ECO:0000313" key="2">
    <source>
        <dbReference type="EMBL" id="CBN78719.1"/>
    </source>
</evidence>
<organism evidence="2 3">
    <name type="scientific">Ectocarpus siliculosus</name>
    <name type="common">Brown alga</name>
    <name type="synonym">Conferva siliculosa</name>
    <dbReference type="NCBI Taxonomy" id="2880"/>
    <lineage>
        <taxon>Eukaryota</taxon>
        <taxon>Sar</taxon>
        <taxon>Stramenopiles</taxon>
        <taxon>Ochrophyta</taxon>
        <taxon>PX clade</taxon>
        <taxon>Phaeophyceae</taxon>
        <taxon>Ectocarpales</taxon>
        <taxon>Ectocarpaceae</taxon>
        <taxon>Ectocarpus</taxon>
    </lineage>
</organism>
<feature type="signal peptide" evidence="1">
    <location>
        <begin position="1"/>
        <end position="23"/>
    </location>
</feature>
<accession>D8LQF5</accession>
<dbReference type="InterPro" id="IPR010413">
    <property type="entry name" value="HutX-like"/>
</dbReference>
<dbReference type="AlphaFoldDB" id="D8LQF5"/>
<dbReference type="OMA" id="NTDCEYE"/>
<gene>
    <name evidence="2" type="ORF">Esi_0006_0077</name>
</gene>
<dbReference type="EMBL" id="FN648818">
    <property type="protein sequence ID" value="CBN78719.1"/>
    <property type="molecule type" value="Genomic_DNA"/>
</dbReference>
<dbReference type="EMBL" id="FN649729">
    <property type="protein sequence ID" value="CBN78719.1"/>
    <property type="molecule type" value="Genomic_DNA"/>
</dbReference>
<keyword evidence="1" id="KW-0732">Signal</keyword>
<evidence type="ECO:0000313" key="3">
    <source>
        <dbReference type="Proteomes" id="UP000002630"/>
    </source>
</evidence>